<organism evidence="1 2">
    <name type="scientific">Mucuna pruriens</name>
    <name type="common">Velvet bean</name>
    <name type="synonym">Dolichos pruriens</name>
    <dbReference type="NCBI Taxonomy" id="157652"/>
    <lineage>
        <taxon>Eukaryota</taxon>
        <taxon>Viridiplantae</taxon>
        <taxon>Streptophyta</taxon>
        <taxon>Embryophyta</taxon>
        <taxon>Tracheophyta</taxon>
        <taxon>Spermatophyta</taxon>
        <taxon>Magnoliopsida</taxon>
        <taxon>eudicotyledons</taxon>
        <taxon>Gunneridae</taxon>
        <taxon>Pentapetalae</taxon>
        <taxon>rosids</taxon>
        <taxon>fabids</taxon>
        <taxon>Fabales</taxon>
        <taxon>Fabaceae</taxon>
        <taxon>Papilionoideae</taxon>
        <taxon>50 kb inversion clade</taxon>
        <taxon>NPAAA clade</taxon>
        <taxon>indigoferoid/millettioid clade</taxon>
        <taxon>Phaseoleae</taxon>
        <taxon>Mucuna</taxon>
    </lineage>
</organism>
<comment type="caution">
    <text evidence="1">The sequence shown here is derived from an EMBL/GenBank/DDBJ whole genome shotgun (WGS) entry which is preliminary data.</text>
</comment>
<dbReference type="EMBL" id="QJKJ01010590">
    <property type="protein sequence ID" value="RDX73245.1"/>
    <property type="molecule type" value="Genomic_DNA"/>
</dbReference>
<feature type="non-terminal residue" evidence="1">
    <location>
        <position position="1"/>
    </location>
</feature>
<name>A0A371F4T7_MUCPR</name>
<protein>
    <submittedName>
        <fullName evidence="1">Uncharacterized protein</fullName>
    </submittedName>
</protein>
<reference evidence="1" key="1">
    <citation type="submission" date="2018-05" db="EMBL/GenBank/DDBJ databases">
        <title>Draft genome of Mucuna pruriens seed.</title>
        <authorList>
            <person name="Nnadi N.E."/>
            <person name="Vos R."/>
            <person name="Hasami M.H."/>
            <person name="Devisetty U.K."/>
            <person name="Aguiy J.C."/>
        </authorList>
    </citation>
    <scope>NUCLEOTIDE SEQUENCE [LARGE SCALE GENOMIC DNA]</scope>
    <source>
        <strain evidence="1">JCA_2017</strain>
    </source>
</reference>
<evidence type="ECO:0000313" key="2">
    <source>
        <dbReference type="Proteomes" id="UP000257109"/>
    </source>
</evidence>
<keyword evidence="2" id="KW-1185">Reference proteome</keyword>
<dbReference type="OrthoDB" id="1166568at2759"/>
<sequence>MFRNKLDEDGKMVRNKTMLITERLYNQQEGINLCTCRLEAIKVMFAFVTHKNIKFFQMDVKKQTFTKQPLVLKIKLCLNTFQTKKKYLSMVLSMHHMLSSEFEMSMMGELRFFLSLQIK</sequence>
<dbReference type="AlphaFoldDB" id="A0A371F4T7"/>
<accession>A0A371F4T7</accession>
<proteinExistence type="predicted"/>
<gene>
    <name evidence="1" type="ORF">CR513_47177</name>
</gene>
<dbReference type="Proteomes" id="UP000257109">
    <property type="component" value="Unassembled WGS sequence"/>
</dbReference>
<evidence type="ECO:0000313" key="1">
    <source>
        <dbReference type="EMBL" id="RDX73245.1"/>
    </source>
</evidence>